<evidence type="ECO:0000313" key="9">
    <source>
        <dbReference type="EMBL" id="KAK3670985.1"/>
    </source>
</evidence>
<feature type="transmembrane region" description="Helical" evidence="7">
    <location>
        <begin position="52"/>
        <end position="76"/>
    </location>
</feature>
<evidence type="ECO:0000256" key="6">
    <source>
        <dbReference type="SAM" id="MobiDB-lite"/>
    </source>
</evidence>
<feature type="transmembrane region" description="Helical" evidence="7">
    <location>
        <begin position="12"/>
        <end position="32"/>
    </location>
</feature>
<feature type="region of interest" description="Disordered" evidence="6">
    <location>
        <begin position="244"/>
        <end position="265"/>
    </location>
</feature>
<name>A0AAE0TPV4_9PEZI</name>
<accession>A0AAE0TPV4</accession>
<dbReference type="Proteomes" id="UP001274830">
    <property type="component" value="Unassembled WGS sequence"/>
</dbReference>
<comment type="caution">
    <text evidence="9">The sequence shown here is derived from an EMBL/GenBank/DDBJ whole genome shotgun (WGS) entry which is preliminary data.</text>
</comment>
<dbReference type="EMBL" id="JAUTXT010000048">
    <property type="protein sequence ID" value="KAK3670985.1"/>
    <property type="molecule type" value="Genomic_DNA"/>
</dbReference>
<evidence type="ECO:0000256" key="7">
    <source>
        <dbReference type="SAM" id="Phobius"/>
    </source>
</evidence>
<keyword evidence="4 7" id="KW-0472">Membrane</keyword>
<feature type="domain" description="Rhodopsin" evidence="8">
    <location>
        <begin position="3"/>
        <end position="232"/>
    </location>
</feature>
<dbReference type="Pfam" id="PF20684">
    <property type="entry name" value="Fung_rhodopsin"/>
    <property type="match status" value="1"/>
</dbReference>
<feature type="transmembrane region" description="Helical" evidence="7">
    <location>
        <begin position="170"/>
        <end position="194"/>
    </location>
</feature>
<keyword evidence="3 7" id="KW-1133">Transmembrane helix</keyword>
<keyword evidence="10" id="KW-1185">Reference proteome</keyword>
<evidence type="ECO:0000256" key="3">
    <source>
        <dbReference type="ARBA" id="ARBA00022989"/>
    </source>
</evidence>
<reference evidence="9" key="1">
    <citation type="submission" date="2023-07" db="EMBL/GenBank/DDBJ databases">
        <title>Black Yeasts Isolated from many extreme environments.</title>
        <authorList>
            <person name="Coleine C."/>
            <person name="Stajich J.E."/>
            <person name="Selbmann L."/>
        </authorList>
    </citation>
    <scope>NUCLEOTIDE SEQUENCE</scope>
    <source>
        <strain evidence="9">CCFEE 5485</strain>
    </source>
</reference>
<dbReference type="InterPro" id="IPR049326">
    <property type="entry name" value="Rhodopsin_dom_fungi"/>
</dbReference>
<evidence type="ECO:0000256" key="1">
    <source>
        <dbReference type="ARBA" id="ARBA00004141"/>
    </source>
</evidence>
<organism evidence="9 10">
    <name type="scientific">Recurvomyces mirabilis</name>
    <dbReference type="NCBI Taxonomy" id="574656"/>
    <lineage>
        <taxon>Eukaryota</taxon>
        <taxon>Fungi</taxon>
        <taxon>Dikarya</taxon>
        <taxon>Ascomycota</taxon>
        <taxon>Pezizomycotina</taxon>
        <taxon>Dothideomycetes</taxon>
        <taxon>Dothideomycetidae</taxon>
        <taxon>Mycosphaerellales</taxon>
        <taxon>Teratosphaeriaceae</taxon>
        <taxon>Recurvomyces</taxon>
    </lineage>
</organism>
<dbReference type="AlphaFoldDB" id="A0AAE0TPV4"/>
<proteinExistence type="inferred from homology"/>
<evidence type="ECO:0000256" key="2">
    <source>
        <dbReference type="ARBA" id="ARBA00022692"/>
    </source>
</evidence>
<comment type="similarity">
    <text evidence="5">Belongs to the SAT4 family.</text>
</comment>
<comment type="subcellular location">
    <subcellularLocation>
        <location evidence="1">Membrane</location>
        <topology evidence="1">Multi-pass membrane protein</topology>
    </subcellularLocation>
</comment>
<feature type="transmembrane region" description="Helical" evidence="7">
    <location>
        <begin position="200"/>
        <end position="222"/>
    </location>
</feature>
<evidence type="ECO:0000313" key="10">
    <source>
        <dbReference type="Proteomes" id="UP001274830"/>
    </source>
</evidence>
<dbReference type="GO" id="GO:0016020">
    <property type="term" value="C:membrane"/>
    <property type="evidence" value="ECO:0007669"/>
    <property type="project" value="UniProtKB-SubCell"/>
</dbReference>
<dbReference type="PANTHER" id="PTHR33048">
    <property type="entry name" value="PTH11-LIKE INTEGRAL MEMBRANE PROTEIN (AFU_ORTHOLOGUE AFUA_5G11245)"/>
    <property type="match status" value="1"/>
</dbReference>
<dbReference type="PANTHER" id="PTHR33048:SF96">
    <property type="entry name" value="INTEGRAL MEMBRANE PROTEIN"/>
    <property type="match status" value="1"/>
</dbReference>
<keyword evidence="2 7" id="KW-0812">Transmembrane</keyword>
<gene>
    <name evidence="9" type="ORF">LTR78_009101</name>
</gene>
<evidence type="ECO:0000256" key="4">
    <source>
        <dbReference type="ARBA" id="ARBA00023136"/>
    </source>
</evidence>
<evidence type="ECO:0000259" key="8">
    <source>
        <dbReference type="Pfam" id="PF20684"/>
    </source>
</evidence>
<protein>
    <recommendedName>
        <fullName evidence="8">Rhodopsin domain-containing protein</fullName>
    </recommendedName>
</protein>
<sequence length="330" mass="36344">MVRAVGADDWAMLAATIVFTGYCISMFFVTTYNPDLMLGLLSLKKSNEAFKYVMAAMSLYVATTVVLKVALGLFYLRIMPKRWQRNTIYATVAFAVIYGFFFFFFTIFQCGLPTDFLLKELEGQCVSKAVLWPVLFTASLINAISDWTLAVLPILVLAKSKMVLPAKISAGCLISLGALGSICSVVRLVFISGFMPGPHFFWTSVTLSIWSILECGLCISAASLATLRPMFRCCIENARTCTPSRRQRGKSSAGMSGGERSGSFLPLSDIESPNSITVTKSFDIEDADDHTIDTVMSNARAMEKMGVSEETIRKLSLQRSKSNPKRYITA</sequence>
<evidence type="ECO:0000256" key="5">
    <source>
        <dbReference type="ARBA" id="ARBA00038359"/>
    </source>
</evidence>
<feature type="transmembrane region" description="Helical" evidence="7">
    <location>
        <begin position="129"/>
        <end position="158"/>
    </location>
</feature>
<feature type="transmembrane region" description="Helical" evidence="7">
    <location>
        <begin position="88"/>
        <end position="109"/>
    </location>
</feature>
<dbReference type="InterPro" id="IPR052337">
    <property type="entry name" value="SAT4-like"/>
</dbReference>